<dbReference type="Pfam" id="PF13144">
    <property type="entry name" value="ChapFlgA"/>
    <property type="match status" value="1"/>
</dbReference>
<evidence type="ECO:0000313" key="4">
    <source>
        <dbReference type="Proteomes" id="UP000018857"/>
    </source>
</evidence>
<comment type="subcellular location">
    <subcellularLocation>
        <location evidence="1">Periplasm</location>
    </subcellularLocation>
</comment>
<dbReference type="eggNOG" id="COG1261">
    <property type="taxonomic scope" value="Bacteria"/>
</dbReference>
<keyword evidence="1" id="KW-0574">Periplasm</keyword>
<dbReference type="InterPro" id="IPR039246">
    <property type="entry name" value="Flagellar_FlgA"/>
</dbReference>
<evidence type="ECO:0000313" key="3">
    <source>
        <dbReference type="EMBL" id="ETI61726.1"/>
    </source>
</evidence>
<dbReference type="PATRIC" id="fig|1208321.3.peg.739"/>
<keyword evidence="1" id="KW-1005">Bacterial flagellum biogenesis</keyword>
<dbReference type="Proteomes" id="UP000018857">
    <property type="component" value="Unassembled WGS sequence"/>
</dbReference>
<comment type="similarity">
    <text evidence="1">Belongs to the FlgA family.</text>
</comment>
<dbReference type="RefSeq" id="WP_024022950.1">
    <property type="nucleotide sequence ID" value="NZ_AYOZ01000004.1"/>
</dbReference>
<dbReference type="PANTHER" id="PTHR36307">
    <property type="entry name" value="FLAGELLA BASAL BODY P-RING FORMATION PROTEIN FLGA"/>
    <property type="match status" value="1"/>
</dbReference>
<keyword evidence="4" id="KW-1185">Reference proteome</keyword>
<protein>
    <recommendedName>
        <fullName evidence="1">Flagella basal body P-ring formation protein FlgA</fullName>
    </recommendedName>
</protein>
<keyword evidence="3" id="KW-0969">Cilium</keyword>
<keyword evidence="3" id="KW-0966">Cell projection</keyword>
<dbReference type="InterPro" id="IPR017585">
    <property type="entry name" value="SAF_FlgA"/>
</dbReference>
<organism evidence="3 4">
    <name type="scientific">Marinomonas profundimaris</name>
    <dbReference type="NCBI Taxonomy" id="1208321"/>
    <lineage>
        <taxon>Bacteria</taxon>
        <taxon>Pseudomonadati</taxon>
        <taxon>Pseudomonadota</taxon>
        <taxon>Gammaproteobacteria</taxon>
        <taxon>Oceanospirillales</taxon>
        <taxon>Oceanospirillaceae</taxon>
        <taxon>Marinomonas</taxon>
    </lineage>
</organism>
<name>W1RWY4_9GAMM</name>
<comment type="caution">
    <text evidence="3">The sequence shown here is derived from an EMBL/GenBank/DDBJ whole genome shotgun (WGS) entry which is preliminary data.</text>
</comment>
<dbReference type="PANTHER" id="PTHR36307:SF1">
    <property type="entry name" value="FLAGELLA BASAL BODY P-RING FORMATION PROTEIN FLGA"/>
    <property type="match status" value="1"/>
</dbReference>
<dbReference type="AlphaFoldDB" id="W1RWY4"/>
<comment type="function">
    <text evidence="1">Involved in the assembly process of the P-ring formation. It may associate with FlgF on the rod constituting a structure essential for the P-ring assembly or may act as a modulator protein for the P-ring assembly.</text>
</comment>
<feature type="chain" id="PRO_5005149716" description="Flagella basal body P-ring formation protein FlgA" evidence="1">
    <location>
        <begin position="21"/>
        <end position="230"/>
    </location>
</feature>
<feature type="domain" description="Flagella basal body P-ring formation protein FlgA SAF" evidence="2">
    <location>
        <begin position="109"/>
        <end position="228"/>
    </location>
</feature>
<dbReference type="EMBL" id="AYOZ01000004">
    <property type="protein sequence ID" value="ETI61726.1"/>
    <property type="molecule type" value="Genomic_DNA"/>
</dbReference>
<evidence type="ECO:0000256" key="1">
    <source>
        <dbReference type="RuleBase" id="RU362063"/>
    </source>
</evidence>
<dbReference type="STRING" id="1208321.D104_03710"/>
<dbReference type="Gene3D" id="2.30.30.760">
    <property type="match status" value="1"/>
</dbReference>
<gene>
    <name evidence="3" type="ORF">D104_03710</name>
</gene>
<dbReference type="CDD" id="cd11614">
    <property type="entry name" value="SAF_CpaB_FlgA_like"/>
    <property type="match status" value="1"/>
</dbReference>
<accession>W1RWY4</accession>
<dbReference type="GO" id="GO:0044780">
    <property type="term" value="P:bacterial-type flagellum assembly"/>
    <property type="evidence" value="ECO:0007669"/>
    <property type="project" value="InterPro"/>
</dbReference>
<dbReference type="NCBIfam" id="TIGR03170">
    <property type="entry name" value="flgA_cterm"/>
    <property type="match status" value="1"/>
</dbReference>
<reference evidence="3 4" key="1">
    <citation type="journal article" date="2014" name="Genome Announc.">
        <title>Draft Genome Sequence of Marinomonas sp. Strain D104, a Polycyclic Aromatic Hydrocarbon-Degrading Bacterium from the Deep-Sea Sediment of the Arctic Ocean.</title>
        <authorList>
            <person name="Dong C."/>
            <person name="Bai X."/>
            <person name="Lai Q."/>
            <person name="Xie Y."/>
            <person name="Chen X."/>
            <person name="Shao Z."/>
        </authorList>
    </citation>
    <scope>NUCLEOTIDE SEQUENCE [LARGE SCALE GENOMIC DNA]</scope>
    <source>
        <strain evidence="3 4">D104</strain>
    </source>
</reference>
<keyword evidence="3" id="KW-0282">Flagellum</keyword>
<feature type="signal peptide" evidence="1">
    <location>
        <begin position="1"/>
        <end position="20"/>
    </location>
</feature>
<proteinExistence type="inferred from homology"/>
<sequence>MRILRLSVAFIYFQVGLTFATSTEEHINHFINQVEIPRLSETYPNAAIGITLNNVSALNYIPACDNGFFQIINQRPEATKRTNYEISCSEPVWKSYVPVTQSIMIPAIKTITPINRGQIISKSNTDVGEVDLSSLRGHIFTEDNPPYGQIASRNLRINTFITDNLTTPPMLIKKGDVVLITAQSGSILVRMNGVALENGVKGQQIRVKNTSSERIIYAKVVTDSEVLVNY</sequence>
<evidence type="ECO:0000259" key="2">
    <source>
        <dbReference type="Pfam" id="PF13144"/>
    </source>
</evidence>
<dbReference type="OrthoDB" id="1669037at2"/>
<dbReference type="Gene3D" id="3.90.1210.10">
    <property type="entry name" value="Antifreeze-like/N-acetylneuraminic acid synthase C-terminal domain"/>
    <property type="match status" value="1"/>
</dbReference>
<keyword evidence="1" id="KW-0732">Signal</keyword>
<dbReference type="GO" id="GO:0042597">
    <property type="term" value="C:periplasmic space"/>
    <property type="evidence" value="ECO:0007669"/>
    <property type="project" value="UniProtKB-SubCell"/>
</dbReference>